<dbReference type="Gene3D" id="3.30.565.10">
    <property type="entry name" value="Histidine kinase-like ATPase, C-terminal domain"/>
    <property type="match status" value="1"/>
</dbReference>
<gene>
    <name evidence="3" type="ORF">EBO15_42000</name>
</gene>
<dbReference type="RefSeq" id="WP_122200012.1">
    <property type="nucleotide sequence ID" value="NZ_JBHSKC010000060.1"/>
</dbReference>
<evidence type="ECO:0000259" key="2">
    <source>
        <dbReference type="Pfam" id="PF13581"/>
    </source>
</evidence>
<reference evidence="3 4" key="1">
    <citation type="submission" date="2018-10" db="EMBL/GenBank/DDBJ databases">
        <title>Isolation from soil.</title>
        <authorList>
            <person name="Hu J."/>
        </authorList>
    </citation>
    <scope>NUCLEOTIDE SEQUENCE [LARGE SCALE GENOMIC DNA]</scope>
    <source>
        <strain evidence="3 4">NEAU-Ht49</strain>
    </source>
</reference>
<evidence type="ECO:0000256" key="1">
    <source>
        <dbReference type="ARBA" id="ARBA00022527"/>
    </source>
</evidence>
<keyword evidence="1" id="KW-0723">Serine/threonine-protein kinase</keyword>
<organism evidence="3 4">
    <name type="scientific">Actinomadura harenae</name>
    <dbReference type="NCBI Taxonomy" id="2483351"/>
    <lineage>
        <taxon>Bacteria</taxon>
        <taxon>Bacillati</taxon>
        <taxon>Actinomycetota</taxon>
        <taxon>Actinomycetes</taxon>
        <taxon>Streptosporangiales</taxon>
        <taxon>Thermomonosporaceae</taxon>
        <taxon>Actinomadura</taxon>
    </lineage>
</organism>
<dbReference type="Pfam" id="PF13581">
    <property type="entry name" value="HATPase_c_2"/>
    <property type="match status" value="1"/>
</dbReference>
<dbReference type="Proteomes" id="UP000282674">
    <property type="component" value="Unassembled WGS sequence"/>
</dbReference>
<dbReference type="AlphaFoldDB" id="A0A3M2L665"/>
<dbReference type="InterPro" id="IPR003594">
    <property type="entry name" value="HATPase_dom"/>
</dbReference>
<dbReference type="InterPro" id="IPR050267">
    <property type="entry name" value="Anti-sigma-factor_SerPK"/>
</dbReference>
<sequence length="248" mass="26809">MAMNQPADLPYGGVCTWALPDDDRCAQAARTHLGYAMRTLQFDAEVVENAQLAVSELATNALRHAYRSRYGPPNTVSELAVWARMWPEPELVVSVFDPDDETLPQPGNGDLLAESGRGMTIVDAVTSSWGSHPSRSRLPAPQLSGKAVWMAVPLPTAWPRLSAPIYPAVAAQRLAMNLAGRGVPAQRASEATGISLVATPALNVWVCRTTFAWTSPGGVLHRHPHIDLQETAEHVVATLQRSARRSAH</sequence>
<dbReference type="InterPro" id="IPR036890">
    <property type="entry name" value="HATPase_C_sf"/>
</dbReference>
<dbReference type="PANTHER" id="PTHR35526">
    <property type="entry name" value="ANTI-SIGMA-F FACTOR RSBW-RELATED"/>
    <property type="match status" value="1"/>
</dbReference>
<evidence type="ECO:0000313" key="4">
    <source>
        <dbReference type="Proteomes" id="UP000282674"/>
    </source>
</evidence>
<dbReference type="PANTHER" id="PTHR35526:SF3">
    <property type="entry name" value="ANTI-SIGMA-F FACTOR RSBW"/>
    <property type="match status" value="1"/>
</dbReference>
<name>A0A3M2L665_9ACTN</name>
<protein>
    <recommendedName>
        <fullName evidence="2">Histidine kinase/HSP90-like ATPase domain-containing protein</fullName>
    </recommendedName>
</protein>
<evidence type="ECO:0000313" key="3">
    <source>
        <dbReference type="EMBL" id="RMI32486.1"/>
    </source>
</evidence>
<accession>A0A3M2L665</accession>
<dbReference type="EMBL" id="RFFG01000194">
    <property type="protein sequence ID" value="RMI32486.1"/>
    <property type="molecule type" value="Genomic_DNA"/>
</dbReference>
<keyword evidence="1" id="KW-0418">Kinase</keyword>
<keyword evidence="4" id="KW-1185">Reference proteome</keyword>
<dbReference type="GO" id="GO:0004674">
    <property type="term" value="F:protein serine/threonine kinase activity"/>
    <property type="evidence" value="ECO:0007669"/>
    <property type="project" value="UniProtKB-KW"/>
</dbReference>
<keyword evidence="1" id="KW-0808">Transferase</keyword>
<comment type="caution">
    <text evidence="3">The sequence shown here is derived from an EMBL/GenBank/DDBJ whole genome shotgun (WGS) entry which is preliminary data.</text>
</comment>
<proteinExistence type="predicted"/>
<dbReference type="CDD" id="cd16936">
    <property type="entry name" value="HATPase_RsbW-like"/>
    <property type="match status" value="1"/>
</dbReference>
<feature type="domain" description="Histidine kinase/HSP90-like ATPase" evidence="2">
    <location>
        <begin position="26"/>
        <end position="126"/>
    </location>
</feature>
<dbReference type="OrthoDB" id="3477927at2"/>